<dbReference type="Gene3D" id="3.30.110.60">
    <property type="entry name" value="YhbY-like"/>
    <property type="match status" value="1"/>
</dbReference>
<dbReference type="GO" id="GO:0003723">
    <property type="term" value="F:RNA binding"/>
    <property type="evidence" value="ECO:0007669"/>
    <property type="project" value="UniProtKB-UniRule"/>
</dbReference>
<proteinExistence type="predicted"/>
<accession>A0A1W1ZF07</accession>
<sequence length="170" mass="17765">MLTGKQRAALRAEANSLDTILHIGKDGITEPVVKQARDALAARELIKCRVLETAMLTAREACDRLAALTESEGVQVIGSRFVLYRENPDKKQKEARPEPKGPKAGGKTALKQGGPGKKAFVKAASGKVRRPAGTGGSAAGGKRPAISVKRDGFGKRSGPKQGGGSRGPRG</sequence>
<feature type="domain" description="CRM" evidence="4">
    <location>
        <begin position="1"/>
        <end position="96"/>
    </location>
</feature>
<dbReference type="RefSeq" id="WP_084233634.1">
    <property type="nucleotide sequence ID" value="NZ_FWXW01000002.1"/>
</dbReference>
<dbReference type="SUPFAM" id="SSF75471">
    <property type="entry name" value="YhbY-like"/>
    <property type="match status" value="1"/>
</dbReference>
<dbReference type="InterPro" id="IPR035920">
    <property type="entry name" value="YhbY-like_sf"/>
</dbReference>
<evidence type="ECO:0000256" key="3">
    <source>
        <dbReference type="SAM" id="MobiDB-lite"/>
    </source>
</evidence>
<evidence type="ECO:0000313" key="5">
    <source>
        <dbReference type="EMBL" id="SMC46628.1"/>
    </source>
</evidence>
<evidence type="ECO:0000256" key="2">
    <source>
        <dbReference type="PROSITE-ProRule" id="PRU00626"/>
    </source>
</evidence>
<name>A0A1W1ZF07_9FIRM</name>
<dbReference type="STRING" id="1122930.SAMN02745168_0993"/>
<reference evidence="5 6" key="1">
    <citation type="submission" date="2017-04" db="EMBL/GenBank/DDBJ databases">
        <authorList>
            <person name="Afonso C.L."/>
            <person name="Miller P.J."/>
            <person name="Scott M.A."/>
            <person name="Spackman E."/>
            <person name="Goraichik I."/>
            <person name="Dimitrov K.M."/>
            <person name="Suarez D.L."/>
            <person name="Swayne D.E."/>
        </authorList>
    </citation>
    <scope>NUCLEOTIDE SEQUENCE [LARGE SCALE GENOMIC DNA]</scope>
    <source>
        <strain evidence="5 6">DSM 12816</strain>
    </source>
</reference>
<dbReference type="OrthoDB" id="9797519at2"/>
<feature type="compositionally biased region" description="Basic and acidic residues" evidence="3">
    <location>
        <begin position="86"/>
        <end position="101"/>
    </location>
</feature>
<keyword evidence="1 2" id="KW-0694">RNA-binding</keyword>
<keyword evidence="6" id="KW-1185">Reference proteome</keyword>
<gene>
    <name evidence="5" type="ORF">SAMN02745168_0993</name>
</gene>
<organism evidence="5 6">
    <name type="scientific">Papillibacter cinnamivorans DSM 12816</name>
    <dbReference type="NCBI Taxonomy" id="1122930"/>
    <lineage>
        <taxon>Bacteria</taxon>
        <taxon>Bacillati</taxon>
        <taxon>Bacillota</taxon>
        <taxon>Clostridia</taxon>
        <taxon>Eubacteriales</taxon>
        <taxon>Oscillospiraceae</taxon>
        <taxon>Papillibacter</taxon>
    </lineage>
</organism>
<dbReference type="PANTHER" id="PTHR40065:SF3">
    <property type="entry name" value="RNA-BINDING PROTEIN YHBY"/>
    <property type="match status" value="1"/>
</dbReference>
<evidence type="ECO:0000256" key="1">
    <source>
        <dbReference type="ARBA" id="ARBA00022884"/>
    </source>
</evidence>
<dbReference type="PROSITE" id="PS51295">
    <property type="entry name" value="CRM"/>
    <property type="match status" value="1"/>
</dbReference>
<dbReference type="Proteomes" id="UP000192790">
    <property type="component" value="Unassembled WGS sequence"/>
</dbReference>
<dbReference type="Pfam" id="PF01985">
    <property type="entry name" value="CRS1_YhbY"/>
    <property type="match status" value="1"/>
</dbReference>
<dbReference type="InterPro" id="IPR001890">
    <property type="entry name" value="RNA-binding_CRM"/>
</dbReference>
<dbReference type="PANTHER" id="PTHR40065">
    <property type="entry name" value="RNA-BINDING PROTEIN YHBY"/>
    <property type="match status" value="1"/>
</dbReference>
<evidence type="ECO:0000313" key="6">
    <source>
        <dbReference type="Proteomes" id="UP000192790"/>
    </source>
</evidence>
<evidence type="ECO:0000259" key="4">
    <source>
        <dbReference type="PROSITE" id="PS51295"/>
    </source>
</evidence>
<dbReference type="EMBL" id="FWXW01000002">
    <property type="protein sequence ID" value="SMC46628.1"/>
    <property type="molecule type" value="Genomic_DNA"/>
</dbReference>
<dbReference type="SMART" id="SM01103">
    <property type="entry name" value="CRS1_YhbY"/>
    <property type="match status" value="1"/>
</dbReference>
<feature type="compositionally biased region" description="Gly residues" evidence="3">
    <location>
        <begin position="160"/>
        <end position="170"/>
    </location>
</feature>
<protein>
    <submittedName>
        <fullName evidence="5">Putative RNA-binding protein, YhbY family</fullName>
    </submittedName>
</protein>
<feature type="region of interest" description="Disordered" evidence="3">
    <location>
        <begin position="85"/>
        <end position="170"/>
    </location>
</feature>
<dbReference type="AlphaFoldDB" id="A0A1W1ZF07"/>
<dbReference type="InterPro" id="IPR051925">
    <property type="entry name" value="RNA-binding_domain"/>
</dbReference>